<dbReference type="AlphaFoldDB" id="A0A7H1N1P1"/>
<dbReference type="Proteomes" id="UP000516369">
    <property type="component" value="Chromosome"/>
</dbReference>
<protein>
    <submittedName>
        <fullName evidence="7">Cation transporter</fullName>
    </submittedName>
</protein>
<evidence type="ECO:0000313" key="7">
    <source>
        <dbReference type="EMBL" id="QNT69627.1"/>
    </source>
</evidence>
<feature type="transmembrane region" description="Helical" evidence="5">
    <location>
        <begin position="88"/>
        <end position="105"/>
    </location>
</feature>
<evidence type="ECO:0000256" key="5">
    <source>
        <dbReference type="SAM" id="Phobius"/>
    </source>
</evidence>
<dbReference type="GO" id="GO:0016020">
    <property type="term" value="C:membrane"/>
    <property type="evidence" value="ECO:0007669"/>
    <property type="project" value="UniProtKB-SubCell"/>
</dbReference>
<feature type="transmembrane region" description="Helical" evidence="5">
    <location>
        <begin position="56"/>
        <end position="76"/>
    </location>
</feature>
<keyword evidence="4 5" id="KW-0472">Membrane</keyword>
<dbReference type="InterPro" id="IPR027469">
    <property type="entry name" value="Cation_efflux_TMD_sf"/>
</dbReference>
<keyword evidence="2 5" id="KW-0812">Transmembrane</keyword>
<comment type="subcellular location">
    <subcellularLocation>
        <location evidence="1">Membrane</location>
        <topology evidence="1">Multi-pass membrane protein</topology>
    </subcellularLocation>
</comment>
<sequence>MAQGCGCASKAFDGASTGYRRVLIAVIAINAAMFITELTSSFIAQSQALQADALDFLGDTLTYGVTLAVIGLPLAWRATAALAKGVSLAVLALVVLGFSLYRFVVQGSPEASVIGAVGLLALLANLIAALLLFRFRNGDANVRSVWLCSRNDAINNLAVIAAAAGVAITGTAWPDLAVALVMAALFMSSSLQIIRSARRELRPGLETPESARCESTPA</sequence>
<dbReference type="InterPro" id="IPR058533">
    <property type="entry name" value="Cation_efflux_TM"/>
</dbReference>
<dbReference type="SUPFAM" id="SSF161111">
    <property type="entry name" value="Cation efflux protein transmembrane domain-like"/>
    <property type="match status" value="1"/>
</dbReference>
<evidence type="ECO:0000313" key="8">
    <source>
        <dbReference type="Proteomes" id="UP000516369"/>
    </source>
</evidence>
<keyword evidence="8" id="KW-1185">Reference proteome</keyword>
<dbReference type="GO" id="GO:0008324">
    <property type="term" value="F:monoatomic cation transmembrane transporter activity"/>
    <property type="evidence" value="ECO:0007669"/>
    <property type="project" value="InterPro"/>
</dbReference>
<accession>A0A7H1N1P1</accession>
<name>A0A7H1N1P1_9PROT</name>
<organism evidence="7 8">
    <name type="scientific">Defluviicoccus vanus</name>
    <dbReference type="NCBI Taxonomy" id="111831"/>
    <lineage>
        <taxon>Bacteria</taxon>
        <taxon>Pseudomonadati</taxon>
        <taxon>Pseudomonadota</taxon>
        <taxon>Alphaproteobacteria</taxon>
        <taxon>Rhodospirillales</taxon>
        <taxon>Rhodospirillaceae</taxon>
        <taxon>Defluviicoccus</taxon>
    </lineage>
</organism>
<evidence type="ECO:0000259" key="6">
    <source>
        <dbReference type="Pfam" id="PF01545"/>
    </source>
</evidence>
<dbReference type="EMBL" id="CP053923">
    <property type="protein sequence ID" value="QNT69627.1"/>
    <property type="molecule type" value="Genomic_DNA"/>
</dbReference>
<gene>
    <name evidence="7" type="ORF">HQ394_10205</name>
</gene>
<feature type="transmembrane region" description="Helical" evidence="5">
    <location>
        <begin position="22"/>
        <end position="44"/>
    </location>
</feature>
<evidence type="ECO:0000256" key="3">
    <source>
        <dbReference type="ARBA" id="ARBA00022989"/>
    </source>
</evidence>
<evidence type="ECO:0000256" key="2">
    <source>
        <dbReference type="ARBA" id="ARBA00022692"/>
    </source>
</evidence>
<feature type="domain" description="Cation efflux protein transmembrane" evidence="6">
    <location>
        <begin position="80"/>
        <end position="201"/>
    </location>
</feature>
<dbReference type="RefSeq" id="WP_190260148.1">
    <property type="nucleotide sequence ID" value="NZ_CP053923.1"/>
</dbReference>
<dbReference type="Pfam" id="PF01545">
    <property type="entry name" value="Cation_efflux"/>
    <property type="match status" value="1"/>
</dbReference>
<keyword evidence="3 5" id="KW-1133">Transmembrane helix</keyword>
<feature type="transmembrane region" description="Helical" evidence="5">
    <location>
        <begin position="153"/>
        <end position="170"/>
    </location>
</feature>
<proteinExistence type="predicted"/>
<reference evidence="7 8" key="1">
    <citation type="submission" date="2020-05" db="EMBL/GenBank/DDBJ databases">
        <title>Complete closed genome sequence of Defluviicoccus vanus.</title>
        <authorList>
            <person name="Bessarab I."/>
            <person name="Arumugam K."/>
            <person name="Maszenan A.M."/>
            <person name="Seviour R.J."/>
            <person name="Williams R.B."/>
        </authorList>
    </citation>
    <scope>NUCLEOTIDE SEQUENCE [LARGE SCALE GENOMIC DNA]</scope>
    <source>
        <strain evidence="7 8">Ben 114</strain>
    </source>
</reference>
<dbReference type="KEGG" id="dvn:HQ394_10205"/>
<evidence type="ECO:0000256" key="4">
    <source>
        <dbReference type="ARBA" id="ARBA00023136"/>
    </source>
</evidence>
<feature type="transmembrane region" description="Helical" evidence="5">
    <location>
        <begin position="111"/>
        <end position="133"/>
    </location>
</feature>
<evidence type="ECO:0000256" key="1">
    <source>
        <dbReference type="ARBA" id="ARBA00004141"/>
    </source>
</evidence>
<feature type="transmembrane region" description="Helical" evidence="5">
    <location>
        <begin position="176"/>
        <end position="194"/>
    </location>
</feature>
<dbReference type="Gene3D" id="1.20.1510.10">
    <property type="entry name" value="Cation efflux protein transmembrane domain"/>
    <property type="match status" value="1"/>
</dbReference>